<dbReference type="PANTHER" id="PTHR11792:SF19">
    <property type="entry name" value="ARRESTIN-C"/>
    <property type="match status" value="1"/>
</dbReference>
<dbReference type="Gene3D" id="2.60.40.840">
    <property type="match status" value="1"/>
</dbReference>
<dbReference type="PANTHER" id="PTHR11792">
    <property type="entry name" value="ARRESTIN"/>
    <property type="match status" value="1"/>
</dbReference>
<dbReference type="SMART" id="SM01017">
    <property type="entry name" value="Arrestin_C"/>
    <property type="match status" value="1"/>
</dbReference>
<sequence length="358" mass="39454">MAKVFKKASRNGQLVLYLGKRDFVDHVESVDPVEGVLKIDQSALGGRKVWLQMTCAFRYGSEDLDVIGLSFRKDIWMQHLQLFPPAGHNPTITPLHEALQKKAGEEGLPFTIEIPTNLPCSVTLQPGEDNKSKACGVDFEVKAYMAMEADNPDEQVDKQDTCRLIIRKIQYAPNQTGPGPKLAIMKCFMTSDKPVHMELSLDKEIFYHGNPIPVKIKVTNKTSKVINKVKISVDQTTDVVLYSADKYTKNILSQEFLETIEAEGTFEKALSITPLLANNKDKKGLALDGKLKDEDTNLASSAIIRPGMERDIMGILVSYKIKVNLVSGGGGFLGGLTASEVTGEIPLILMHPKPKGNN</sequence>
<dbReference type="InterPro" id="IPR014753">
    <property type="entry name" value="Arrestin_N"/>
</dbReference>
<keyword evidence="8" id="KW-1185">Reference proteome</keyword>
<dbReference type="Gene3D" id="2.60.40.640">
    <property type="match status" value="1"/>
</dbReference>
<dbReference type="GeneID" id="105909139"/>
<name>A0A6P8FMZ1_CLUHA</name>
<dbReference type="InterPro" id="IPR014756">
    <property type="entry name" value="Ig_E-set"/>
</dbReference>
<dbReference type="GO" id="GO:0007399">
    <property type="term" value="P:nervous system development"/>
    <property type="evidence" value="ECO:0007669"/>
    <property type="project" value="UniProtKB-ARBA"/>
</dbReference>
<protein>
    <recommendedName>
        <fullName evidence="2">Arrestin-C</fullName>
    </recommendedName>
    <alternativeName>
        <fullName evidence="6">Cone arrestin</fullName>
    </alternativeName>
</protein>
<dbReference type="GO" id="GO:0002031">
    <property type="term" value="P:G protein-coupled receptor internalization"/>
    <property type="evidence" value="ECO:0007669"/>
    <property type="project" value="TreeGrafter"/>
</dbReference>
<dbReference type="GO" id="GO:0007601">
    <property type="term" value="P:visual perception"/>
    <property type="evidence" value="ECO:0007669"/>
    <property type="project" value="UniProtKB-KW"/>
</dbReference>
<evidence type="ECO:0000256" key="1">
    <source>
        <dbReference type="ARBA" id="ARBA00005298"/>
    </source>
</evidence>
<evidence type="ECO:0000256" key="5">
    <source>
        <dbReference type="ARBA" id="ARBA00024976"/>
    </source>
</evidence>
<dbReference type="FunFam" id="2.60.40.840:FF:000002">
    <property type="entry name" value="Arrestin 3"/>
    <property type="match status" value="1"/>
</dbReference>
<evidence type="ECO:0000259" key="7">
    <source>
        <dbReference type="SMART" id="SM01017"/>
    </source>
</evidence>
<evidence type="ECO:0000256" key="2">
    <source>
        <dbReference type="ARBA" id="ARBA00017730"/>
    </source>
</evidence>
<evidence type="ECO:0000313" key="10">
    <source>
        <dbReference type="RefSeq" id="XP_031427609.1"/>
    </source>
</evidence>
<dbReference type="Proteomes" id="UP000515152">
    <property type="component" value="Chromosome 8"/>
</dbReference>
<evidence type="ECO:0000256" key="3">
    <source>
        <dbReference type="ARBA" id="ARBA00022606"/>
    </source>
</evidence>
<accession>A0A6P8FMZ1</accession>
<dbReference type="InterPro" id="IPR000698">
    <property type="entry name" value="Arrestin"/>
</dbReference>
<proteinExistence type="inferred from homology"/>
<dbReference type="Pfam" id="PF00339">
    <property type="entry name" value="Arrestin_N"/>
    <property type="match status" value="1"/>
</dbReference>
<evidence type="ECO:0000313" key="9">
    <source>
        <dbReference type="RefSeq" id="XP_031427608.1"/>
    </source>
</evidence>
<dbReference type="GO" id="GO:0007165">
    <property type="term" value="P:signal transduction"/>
    <property type="evidence" value="ECO:0007669"/>
    <property type="project" value="InterPro"/>
</dbReference>
<keyword evidence="3" id="KW-0716">Sensory transduction</keyword>
<gene>
    <name evidence="9 10" type="primary">LOC105909139</name>
</gene>
<dbReference type="InterPro" id="IPR017864">
    <property type="entry name" value="Arrestin_CS"/>
</dbReference>
<dbReference type="PROSITE" id="PS00295">
    <property type="entry name" value="ARRESTINS"/>
    <property type="match status" value="1"/>
</dbReference>
<organism evidence="8 10">
    <name type="scientific">Clupea harengus</name>
    <name type="common">Atlantic herring</name>
    <dbReference type="NCBI Taxonomy" id="7950"/>
    <lineage>
        <taxon>Eukaryota</taxon>
        <taxon>Metazoa</taxon>
        <taxon>Chordata</taxon>
        <taxon>Craniata</taxon>
        <taxon>Vertebrata</taxon>
        <taxon>Euteleostomi</taxon>
        <taxon>Actinopterygii</taxon>
        <taxon>Neopterygii</taxon>
        <taxon>Teleostei</taxon>
        <taxon>Clupei</taxon>
        <taxon>Clupeiformes</taxon>
        <taxon>Clupeoidei</taxon>
        <taxon>Clupeidae</taxon>
        <taxon>Clupea</taxon>
    </lineage>
</organism>
<dbReference type="InterPro" id="IPR011021">
    <property type="entry name" value="Arrestin-like_N"/>
</dbReference>
<dbReference type="Pfam" id="PF02752">
    <property type="entry name" value="Arrestin_C"/>
    <property type="match status" value="1"/>
</dbReference>
<comment type="similarity">
    <text evidence="1">Belongs to the arrestin family.</text>
</comment>
<dbReference type="GO" id="GO:0001664">
    <property type="term" value="F:G protein-coupled receptor binding"/>
    <property type="evidence" value="ECO:0007669"/>
    <property type="project" value="TreeGrafter"/>
</dbReference>
<dbReference type="PRINTS" id="PR00309">
    <property type="entry name" value="ARRESTIN"/>
</dbReference>
<evidence type="ECO:0000256" key="6">
    <source>
        <dbReference type="ARBA" id="ARBA00031498"/>
    </source>
</evidence>
<dbReference type="SUPFAM" id="SSF81296">
    <property type="entry name" value="E set domains"/>
    <property type="match status" value="2"/>
</dbReference>
<dbReference type="FunFam" id="2.60.40.640:FF:000011">
    <property type="entry name" value="S-arrestin isoform X2"/>
    <property type="match status" value="1"/>
</dbReference>
<evidence type="ECO:0000313" key="8">
    <source>
        <dbReference type="Proteomes" id="UP000515152"/>
    </source>
</evidence>
<dbReference type="InterPro" id="IPR011022">
    <property type="entry name" value="Arrestin_C-like"/>
</dbReference>
<dbReference type="RefSeq" id="XP_031427609.1">
    <property type="nucleotide sequence ID" value="XM_031571749.2"/>
</dbReference>
<comment type="function">
    <text evidence="5">May play a role in an as yet undefined retina-specific signal transduction. Could bind to photoactivated-phosphorylated red/green opsins.</text>
</comment>
<reference evidence="9 10" key="1">
    <citation type="submission" date="2025-04" db="UniProtKB">
        <authorList>
            <consortium name="RefSeq"/>
        </authorList>
    </citation>
    <scope>IDENTIFICATION</scope>
</reference>
<dbReference type="AlphaFoldDB" id="A0A6P8FMZ1"/>
<dbReference type="InterPro" id="IPR014752">
    <property type="entry name" value="Arrestin-like_C"/>
</dbReference>
<dbReference type="KEGG" id="char:105909139"/>
<feature type="domain" description="Arrestin C-terminal-like" evidence="7">
    <location>
        <begin position="191"/>
        <end position="354"/>
    </location>
</feature>
<dbReference type="GO" id="GO:0001750">
    <property type="term" value="C:photoreceptor outer segment"/>
    <property type="evidence" value="ECO:0007669"/>
    <property type="project" value="UniProtKB-ARBA"/>
</dbReference>
<evidence type="ECO:0000256" key="4">
    <source>
        <dbReference type="ARBA" id="ARBA00023305"/>
    </source>
</evidence>
<dbReference type="RefSeq" id="XP_031427608.1">
    <property type="nucleotide sequence ID" value="XM_031571748.2"/>
</dbReference>
<keyword evidence="4" id="KW-0844">Vision</keyword>
<dbReference type="OrthoDB" id="298939at2759"/>